<evidence type="ECO:0000259" key="27">
    <source>
        <dbReference type="PROSITE" id="PS50011"/>
    </source>
</evidence>
<evidence type="ECO:0000256" key="8">
    <source>
        <dbReference type="ARBA" id="ARBA00022692"/>
    </source>
</evidence>
<feature type="domain" description="Protein kinase" evidence="27">
    <location>
        <begin position="555"/>
        <end position="825"/>
    </location>
</feature>
<feature type="binding site" evidence="21">
    <location>
        <begin position="635"/>
        <end position="641"/>
    </location>
    <ligand>
        <name>ATP</name>
        <dbReference type="ChEBI" id="CHEBI:30616"/>
    </ligand>
</feature>
<dbReference type="CDD" id="cd00192">
    <property type="entry name" value="PTKc"/>
    <property type="match status" value="1"/>
</dbReference>
<dbReference type="GO" id="GO:0004714">
    <property type="term" value="F:transmembrane receptor protein tyrosine kinase activity"/>
    <property type="evidence" value="ECO:0007669"/>
    <property type="project" value="UniProtKB-EC"/>
</dbReference>
<evidence type="ECO:0000256" key="24">
    <source>
        <dbReference type="PROSITE-ProRule" id="PRU10141"/>
    </source>
</evidence>
<dbReference type="SMART" id="SM00219">
    <property type="entry name" value="TyrKc"/>
    <property type="match status" value="1"/>
</dbReference>
<dbReference type="Gene3D" id="2.40.20.10">
    <property type="entry name" value="Plasminogen Kringle 4"/>
    <property type="match status" value="1"/>
</dbReference>
<keyword evidence="15" id="KW-0829">Tyrosine-protein kinase</keyword>
<comment type="caution">
    <text evidence="23">Lacks conserved residue(s) required for the propagation of feature annotation.</text>
</comment>
<reference evidence="31 32" key="1">
    <citation type="submission" date="2020-08" db="EMBL/GenBank/DDBJ databases">
        <authorList>
            <person name="Hejnol A."/>
        </authorList>
    </citation>
    <scope>NUCLEOTIDE SEQUENCE [LARGE SCALE GENOMIC DNA]</scope>
</reference>
<evidence type="ECO:0000256" key="10">
    <source>
        <dbReference type="ARBA" id="ARBA00022741"/>
    </source>
</evidence>
<evidence type="ECO:0000256" key="15">
    <source>
        <dbReference type="ARBA" id="ARBA00023137"/>
    </source>
</evidence>
<dbReference type="GO" id="GO:0005524">
    <property type="term" value="F:ATP binding"/>
    <property type="evidence" value="ECO:0007669"/>
    <property type="project" value="UniProtKB-UniRule"/>
</dbReference>
<keyword evidence="8 25" id="KW-0812">Transmembrane</keyword>
<evidence type="ECO:0000256" key="23">
    <source>
        <dbReference type="PROSITE-ProRule" id="PRU00121"/>
    </source>
</evidence>
<dbReference type="EC" id="2.7.10.1" evidence="2"/>
<dbReference type="PANTHER" id="PTHR24416">
    <property type="entry name" value="TYROSINE-PROTEIN KINASE RECEPTOR"/>
    <property type="match status" value="1"/>
</dbReference>
<dbReference type="Gene3D" id="1.10.2000.10">
    <property type="entry name" value="Frizzled cysteine-rich domain"/>
    <property type="match status" value="1"/>
</dbReference>
<dbReference type="PRINTS" id="PR00109">
    <property type="entry name" value="TYRKINASE"/>
</dbReference>
<dbReference type="PANTHER" id="PTHR24416:SF317">
    <property type="entry name" value="MUSCLE, SKELETAL RECEPTOR TYROSINE-PROTEIN KINASE"/>
    <property type="match status" value="1"/>
</dbReference>
<dbReference type="Gene3D" id="1.10.510.10">
    <property type="entry name" value="Transferase(Phosphotransferase) domain 1"/>
    <property type="match status" value="1"/>
</dbReference>
<dbReference type="SUPFAM" id="SSF48726">
    <property type="entry name" value="Immunoglobulin"/>
    <property type="match status" value="1"/>
</dbReference>
<dbReference type="PROSITE" id="PS50011">
    <property type="entry name" value="PROTEIN_KINASE_DOM"/>
    <property type="match status" value="1"/>
</dbReference>
<evidence type="ECO:0000256" key="16">
    <source>
        <dbReference type="ARBA" id="ARBA00023157"/>
    </source>
</evidence>
<dbReference type="InterPro" id="IPR000001">
    <property type="entry name" value="Kringle"/>
</dbReference>
<dbReference type="PROSITE" id="PS50038">
    <property type="entry name" value="FZ"/>
    <property type="match status" value="1"/>
</dbReference>
<evidence type="ECO:0000256" key="12">
    <source>
        <dbReference type="ARBA" id="ARBA00022840"/>
    </source>
</evidence>
<dbReference type="InterPro" id="IPR020635">
    <property type="entry name" value="Tyr_kinase_cat_dom"/>
</dbReference>
<keyword evidence="12 21" id="KW-0067">ATP-binding</keyword>
<keyword evidence="16" id="KW-1015">Disulfide bond</keyword>
<sequence length="860" mass="98824">MNVIYLTLVLIGSCRLGLLTVNHQSPTCSGIADIRIVEQPENRTIACDHTDEWPINYEPKDVKVIIEWYHNGTLMTEDYNQRLNEAKNQMEFRPIVMRNCGTYYYRIMPNFAYYNCSEPQPKIWIKSRTFHVFLHSPAKITSFIKNRIVRNGTVITATCDVQGSPLPKIKWLINNKLLEKETTTGKFNSTIEIKPRFSSNITCQAVNIAVYDTMGNKRKETDSSTATITVIPNNYCSPYKGSFCSFQLMNRNVYHNITEDIRLKDREKFAAKLSGLANEKDEMCRSSVSKFACHSLFPDCNVDRTSKSEPLVICKEDCLTMTRFTCLPETFDTFLQEVEKSFKKDPFIISLVKQMTNCDSLPSSKEGKACTSMNLFHLEKEKITTDCYKDDGRYYNGTVSKTASGIECLPWDHHVPRKLRYHSEYLPLLHENYCRNLGGTKKQPFCYPITGDALFEVCDVAVCEEKKPISKTQAGFFQNSTNIIVCACLLLIIILVPTIIFVVCRSRGNKERYSPAPSMELEHWNIKENVNYHQETERFQLNPVLKRLEYDRNQIIYENDIGEGAFGQVFLAQVKLGKENAKTKAAIKALKEDVCHQRFRDFEREAELLVMFDHSNIVKLLGVCMVKKPYCLIMEYMKYGDLNSFLRKSDPAYKFEAEEESFCDLSDYQRVYISSQIIDGMDYLASKCYVHRDLATRNCLVDDDFITKIGDFGLTRAMKNGSCYQGSTDEAIPVRWQPFEAIMHQIYTQQSDVWSFGVVLYEIFSYAKQPYMGLTHSQVIDLLKDGGRLRAPEKMPNYIETIMNRCLRKSPQDRPVFSQLAEEFVQAIQITLGNIEDQNLNDSFVNGSPLESKSSSSSKI</sequence>
<dbReference type="FunFam" id="1.10.510.10:FF:000554">
    <property type="entry name" value="Predicted protein"/>
    <property type="match status" value="1"/>
</dbReference>
<dbReference type="InterPro" id="IPR001245">
    <property type="entry name" value="Ser-Thr/Tyr_kinase_cat_dom"/>
</dbReference>
<dbReference type="InterPro" id="IPR017441">
    <property type="entry name" value="Protein_kinase_ATP_BS"/>
</dbReference>
<dbReference type="OrthoDB" id="2431000at2759"/>
<evidence type="ECO:0000256" key="18">
    <source>
        <dbReference type="ARBA" id="ARBA00023180"/>
    </source>
</evidence>
<accession>A0A7I8VKM3</accession>
<comment type="catalytic activity">
    <reaction evidence="19">
        <text>L-tyrosyl-[protein] + ATP = O-phospho-L-tyrosyl-[protein] + ADP + H(+)</text>
        <dbReference type="Rhea" id="RHEA:10596"/>
        <dbReference type="Rhea" id="RHEA-COMP:10136"/>
        <dbReference type="Rhea" id="RHEA-COMP:20101"/>
        <dbReference type="ChEBI" id="CHEBI:15378"/>
        <dbReference type="ChEBI" id="CHEBI:30616"/>
        <dbReference type="ChEBI" id="CHEBI:46858"/>
        <dbReference type="ChEBI" id="CHEBI:61978"/>
        <dbReference type="ChEBI" id="CHEBI:456216"/>
        <dbReference type="EC" id="2.7.10.1"/>
    </reaction>
</comment>
<organism evidence="31 32">
    <name type="scientific">Dimorphilus gyrociliatus</name>
    <dbReference type="NCBI Taxonomy" id="2664684"/>
    <lineage>
        <taxon>Eukaryota</taxon>
        <taxon>Metazoa</taxon>
        <taxon>Spiralia</taxon>
        <taxon>Lophotrochozoa</taxon>
        <taxon>Annelida</taxon>
        <taxon>Polychaeta</taxon>
        <taxon>Polychaeta incertae sedis</taxon>
        <taxon>Dinophilidae</taxon>
        <taxon>Dimorphilus</taxon>
    </lineage>
</organism>
<keyword evidence="17" id="KW-0675">Receptor</keyword>
<dbReference type="GO" id="GO:0017147">
    <property type="term" value="F:Wnt-protein binding"/>
    <property type="evidence" value="ECO:0007669"/>
    <property type="project" value="TreeGrafter"/>
</dbReference>
<comment type="caution">
    <text evidence="31">The sequence shown here is derived from an EMBL/GenBank/DDBJ whole genome shotgun (WGS) entry which is preliminary data.</text>
</comment>
<dbReference type="GO" id="GO:0043235">
    <property type="term" value="C:receptor complex"/>
    <property type="evidence" value="ECO:0007669"/>
    <property type="project" value="TreeGrafter"/>
</dbReference>
<evidence type="ECO:0000313" key="31">
    <source>
        <dbReference type="EMBL" id="CAD5116808.1"/>
    </source>
</evidence>
<evidence type="ECO:0000256" key="13">
    <source>
        <dbReference type="ARBA" id="ARBA00022989"/>
    </source>
</evidence>
<evidence type="ECO:0000259" key="30">
    <source>
        <dbReference type="PROSITE" id="PS50835"/>
    </source>
</evidence>
<keyword evidence="4" id="KW-1003">Cell membrane</keyword>
<keyword evidence="22" id="KW-0479">Metal-binding</keyword>
<dbReference type="InterPro" id="IPR020067">
    <property type="entry name" value="Frizzled_dom"/>
</dbReference>
<dbReference type="SUPFAM" id="SSF56112">
    <property type="entry name" value="Protein kinase-like (PK-like)"/>
    <property type="match status" value="1"/>
</dbReference>
<gene>
    <name evidence="31" type="ORF">DGYR_LOCUS5400</name>
</gene>
<feature type="active site" description="Proton acceptor" evidence="20">
    <location>
        <position position="693"/>
    </location>
</feature>
<dbReference type="InterPro" id="IPR050122">
    <property type="entry name" value="RTK"/>
</dbReference>
<evidence type="ECO:0000256" key="22">
    <source>
        <dbReference type="PIRSR" id="PIRSR000615-3"/>
    </source>
</evidence>
<feature type="domain" description="Ig-like" evidence="30">
    <location>
        <begin position="137"/>
        <end position="229"/>
    </location>
</feature>
<dbReference type="InterPro" id="IPR007110">
    <property type="entry name" value="Ig-like_dom"/>
</dbReference>
<evidence type="ECO:0000256" key="17">
    <source>
        <dbReference type="ARBA" id="ARBA00023170"/>
    </source>
</evidence>
<dbReference type="InterPro" id="IPR036790">
    <property type="entry name" value="Frizzled_dom_sf"/>
</dbReference>
<dbReference type="AlphaFoldDB" id="A0A7I8VKM3"/>
<evidence type="ECO:0000256" key="5">
    <source>
        <dbReference type="ARBA" id="ARBA00022553"/>
    </source>
</evidence>
<dbReference type="InterPro" id="IPR008266">
    <property type="entry name" value="Tyr_kinase_AS"/>
</dbReference>
<dbReference type="GO" id="GO:0007169">
    <property type="term" value="P:cell surface receptor protein tyrosine kinase signaling pathway"/>
    <property type="evidence" value="ECO:0007669"/>
    <property type="project" value="TreeGrafter"/>
</dbReference>
<keyword evidence="3" id="KW-0217">Developmental protein</keyword>
<dbReference type="PRINTS" id="PR00018">
    <property type="entry name" value="KRINGLE"/>
</dbReference>
<dbReference type="InterPro" id="IPR000719">
    <property type="entry name" value="Prot_kinase_dom"/>
</dbReference>
<dbReference type="Gene3D" id="3.30.200.20">
    <property type="entry name" value="Phosphorylase Kinase, domain 1"/>
    <property type="match status" value="1"/>
</dbReference>
<feature type="signal peptide" evidence="26">
    <location>
        <begin position="1"/>
        <end position="19"/>
    </location>
</feature>
<dbReference type="PROSITE" id="PS00107">
    <property type="entry name" value="PROTEIN_KINASE_ATP"/>
    <property type="match status" value="1"/>
</dbReference>
<keyword evidence="7" id="KW-0808">Transferase</keyword>
<feature type="chain" id="PRO_5029583674" description="receptor protein-tyrosine kinase" evidence="26">
    <location>
        <begin position="20"/>
        <end position="860"/>
    </location>
</feature>
<dbReference type="PIRSF" id="PIRSF000615">
    <property type="entry name" value="TyrPK_CSF1-R"/>
    <property type="match status" value="1"/>
</dbReference>
<evidence type="ECO:0000259" key="28">
    <source>
        <dbReference type="PROSITE" id="PS50038"/>
    </source>
</evidence>
<evidence type="ECO:0000256" key="6">
    <source>
        <dbReference type="ARBA" id="ARBA00022572"/>
    </source>
</evidence>
<feature type="domain" description="FZ" evidence="28">
    <location>
        <begin position="231"/>
        <end position="373"/>
    </location>
</feature>
<evidence type="ECO:0000256" key="1">
    <source>
        <dbReference type="ARBA" id="ARBA00004251"/>
    </source>
</evidence>
<evidence type="ECO:0000259" key="29">
    <source>
        <dbReference type="PROSITE" id="PS50070"/>
    </source>
</evidence>
<dbReference type="InterPro" id="IPR011009">
    <property type="entry name" value="Kinase-like_dom_sf"/>
</dbReference>
<feature type="domain" description="Kringle" evidence="29">
    <location>
        <begin position="386"/>
        <end position="463"/>
    </location>
</feature>
<dbReference type="InterPro" id="IPR036179">
    <property type="entry name" value="Ig-like_dom_sf"/>
</dbReference>
<feature type="binding site" evidence="22">
    <location>
        <position position="698"/>
    </location>
    <ligand>
        <name>Mg(2+)</name>
        <dbReference type="ChEBI" id="CHEBI:18420"/>
    </ligand>
</feature>
<keyword evidence="22" id="KW-0460">Magnesium</keyword>
<dbReference type="Proteomes" id="UP000549394">
    <property type="component" value="Unassembled WGS sequence"/>
</dbReference>
<feature type="binding site" evidence="22">
    <location>
        <position position="711"/>
    </location>
    <ligand>
        <name>Mg(2+)</name>
        <dbReference type="ChEBI" id="CHEBI:18420"/>
    </ligand>
</feature>
<dbReference type="Gene3D" id="2.60.40.10">
    <property type="entry name" value="Immunoglobulins"/>
    <property type="match status" value="1"/>
</dbReference>
<evidence type="ECO:0000256" key="9">
    <source>
        <dbReference type="ARBA" id="ARBA00022729"/>
    </source>
</evidence>
<evidence type="ECO:0000256" key="3">
    <source>
        <dbReference type="ARBA" id="ARBA00022473"/>
    </source>
</evidence>
<evidence type="ECO:0000256" key="19">
    <source>
        <dbReference type="ARBA" id="ARBA00051243"/>
    </source>
</evidence>
<keyword evidence="10 21" id="KW-0547">Nucleotide-binding</keyword>
<feature type="binding site" evidence="21 24">
    <location>
        <position position="588"/>
    </location>
    <ligand>
        <name>ATP</name>
        <dbReference type="ChEBI" id="CHEBI:30616"/>
    </ligand>
</feature>
<dbReference type="GO" id="GO:0005886">
    <property type="term" value="C:plasma membrane"/>
    <property type="evidence" value="ECO:0007669"/>
    <property type="project" value="UniProtKB-SubCell"/>
</dbReference>
<proteinExistence type="predicted"/>
<evidence type="ECO:0000256" key="20">
    <source>
        <dbReference type="PIRSR" id="PIRSR000615-1"/>
    </source>
</evidence>
<dbReference type="InterPro" id="IPR013806">
    <property type="entry name" value="Kringle-like"/>
</dbReference>
<feature type="binding site" evidence="21">
    <location>
        <position position="697"/>
    </location>
    <ligand>
        <name>ATP</name>
        <dbReference type="ChEBI" id="CHEBI:30616"/>
    </ligand>
</feature>
<evidence type="ECO:0000256" key="26">
    <source>
        <dbReference type="SAM" id="SignalP"/>
    </source>
</evidence>
<dbReference type="Pfam" id="PF07714">
    <property type="entry name" value="PK_Tyr_Ser-Thr"/>
    <property type="match status" value="1"/>
</dbReference>
<dbReference type="Pfam" id="PF00051">
    <property type="entry name" value="Kringle"/>
    <property type="match status" value="1"/>
</dbReference>
<evidence type="ECO:0000256" key="2">
    <source>
        <dbReference type="ARBA" id="ARBA00011902"/>
    </source>
</evidence>
<dbReference type="GO" id="GO:0045202">
    <property type="term" value="C:synapse"/>
    <property type="evidence" value="ECO:0007669"/>
    <property type="project" value="UniProtKB-SubCell"/>
</dbReference>
<evidence type="ECO:0000313" key="32">
    <source>
        <dbReference type="Proteomes" id="UP000549394"/>
    </source>
</evidence>
<name>A0A7I8VKM3_9ANNE</name>
<dbReference type="EMBL" id="CAJFCJ010000007">
    <property type="protein sequence ID" value="CAD5116808.1"/>
    <property type="molecule type" value="Genomic_DNA"/>
</dbReference>
<feature type="transmembrane region" description="Helical" evidence="25">
    <location>
        <begin position="482"/>
        <end position="504"/>
    </location>
</feature>
<dbReference type="SUPFAM" id="SSF57440">
    <property type="entry name" value="Kringle-like"/>
    <property type="match status" value="1"/>
</dbReference>
<keyword evidence="11" id="KW-0418">Kinase</keyword>
<dbReference type="PROSITE" id="PS50070">
    <property type="entry name" value="KRINGLE_2"/>
    <property type="match status" value="1"/>
</dbReference>
<dbReference type="Pfam" id="PF01392">
    <property type="entry name" value="Fz"/>
    <property type="match status" value="1"/>
</dbReference>
<evidence type="ECO:0000256" key="4">
    <source>
        <dbReference type="ARBA" id="ARBA00022475"/>
    </source>
</evidence>
<keyword evidence="13 25" id="KW-1133">Transmembrane helix</keyword>
<feature type="binding site" evidence="21">
    <location>
        <begin position="562"/>
        <end position="569"/>
    </location>
    <ligand>
        <name>ATP</name>
        <dbReference type="ChEBI" id="CHEBI:30616"/>
    </ligand>
</feature>
<dbReference type="CDD" id="cd00108">
    <property type="entry name" value="KR"/>
    <property type="match status" value="1"/>
</dbReference>
<keyword evidence="6 23" id="KW-0420">Kringle</keyword>
<keyword evidence="9 26" id="KW-0732">Signal</keyword>
<dbReference type="SMART" id="SM00130">
    <property type="entry name" value="KR"/>
    <property type="match status" value="1"/>
</dbReference>
<evidence type="ECO:0000256" key="11">
    <source>
        <dbReference type="ARBA" id="ARBA00022777"/>
    </source>
</evidence>
<keyword evidence="14 25" id="KW-0472">Membrane</keyword>
<comment type="subcellular location">
    <subcellularLocation>
        <location evidence="1">Cell membrane</location>
        <topology evidence="1">Single-pass type I membrane protein</topology>
    </subcellularLocation>
</comment>
<evidence type="ECO:0000256" key="21">
    <source>
        <dbReference type="PIRSR" id="PIRSR000615-2"/>
    </source>
</evidence>
<evidence type="ECO:0000256" key="7">
    <source>
        <dbReference type="ARBA" id="ARBA00022679"/>
    </source>
</evidence>
<dbReference type="PROSITE" id="PS50835">
    <property type="entry name" value="IG_LIKE"/>
    <property type="match status" value="1"/>
</dbReference>
<dbReference type="InterPro" id="IPR038178">
    <property type="entry name" value="Kringle_sf"/>
</dbReference>
<dbReference type="InterPro" id="IPR013783">
    <property type="entry name" value="Ig-like_fold"/>
</dbReference>
<evidence type="ECO:0000256" key="14">
    <source>
        <dbReference type="ARBA" id="ARBA00023136"/>
    </source>
</evidence>
<protein>
    <recommendedName>
        <fullName evidence="2">receptor protein-tyrosine kinase</fullName>
        <ecNumber evidence="2">2.7.10.1</ecNumber>
    </recommendedName>
</protein>
<keyword evidence="32" id="KW-1185">Reference proteome</keyword>
<keyword evidence="18" id="KW-0325">Glycoprotein</keyword>
<evidence type="ECO:0000256" key="25">
    <source>
        <dbReference type="SAM" id="Phobius"/>
    </source>
</evidence>
<keyword evidence="5" id="KW-0597">Phosphoprotein</keyword>
<dbReference type="GO" id="GO:0046872">
    <property type="term" value="F:metal ion binding"/>
    <property type="evidence" value="ECO:0007669"/>
    <property type="project" value="UniProtKB-KW"/>
</dbReference>
<dbReference type="PROSITE" id="PS00109">
    <property type="entry name" value="PROTEIN_KINASE_TYR"/>
    <property type="match status" value="1"/>
</dbReference>